<sequence>MRIRVHIDGKPPGSSHGSDIDADGVGIVSGYRMYQIRQQVPIEDREMEILFLDRGVELFAFTFG</sequence>
<reference evidence="3 4" key="1">
    <citation type="submission" date="2023-07" db="EMBL/GenBank/DDBJ databases">
        <title>Sorghum-associated microbial communities from plants grown in Nebraska, USA.</title>
        <authorList>
            <person name="Schachtman D."/>
        </authorList>
    </citation>
    <scope>NUCLEOTIDE SEQUENCE [LARGE SCALE GENOMIC DNA]</scope>
    <source>
        <strain evidence="3 4">BE187</strain>
    </source>
</reference>
<dbReference type="Pfam" id="PF17991">
    <property type="entry name" value="Thioredoxin_10"/>
    <property type="match status" value="1"/>
</dbReference>
<organism evidence="3 4">
    <name type="scientific">Agrilutibacter niabensis</name>
    <dbReference type="NCBI Taxonomy" id="380628"/>
    <lineage>
        <taxon>Bacteria</taxon>
        <taxon>Pseudomonadati</taxon>
        <taxon>Pseudomonadota</taxon>
        <taxon>Gammaproteobacteria</taxon>
        <taxon>Lysobacterales</taxon>
        <taxon>Lysobacteraceae</taxon>
        <taxon>Agrilutibacter</taxon>
    </lineage>
</organism>
<comment type="caution">
    <text evidence="3">The sequence shown here is derived from an EMBL/GenBank/DDBJ whole genome shotgun (WGS) entry which is preliminary data.</text>
</comment>
<keyword evidence="4" id="KW-1185">Reference proteome</keyword>
<evidence type="ECO:0000256" key="1">
    <source>
        <dbReference type="SAM" id="MobiDB-lite"/>
    </source>
</evidence>
<proteinExistence type="predicted"/>
<accession>A0ABU1VK51</accession>
<gene>
    <name evidence="3" type="ORF">J2X04_000198</name>
</gene>
<dbReference type="EMBL" id="JAVDVW010000001">
    <property type="protein sequence ID" value="MDR7097851.1"/>
    <property type="molecule type" value="Genomic_DNA"/>
</dbReference>
<evidence type="ECO:0000313" key="3">
    <source>
        <dbReference type="EMBL" id="MDR7097851.1"/>
    </source>
</evidence>
<dbReference type="InterPro" id="IPR041017">
    <property type="entry name" value="Thioredoxin_10"/>
</dbReference>
<evidence type="ECO:0000313" key="4">
    <source>
        <dbReference type="Proteomes" id="UP001267878"/>
    </source>
</evidence>
<name>A0ABU1VK51_9GAMM</name>
<evidence type="ECO:0000259" key="2">
    <source>
        <dbReference type="Pfam" id="PF17991"/>
    </source>
</evidence>
<dbReference type="Gene3D" id="2.60.120.260">
    <property type="entry name" value="Galactose-binding domain-like"/>
    <property type="match status" value="1"/>
</dbReference>
<dbReference type="Proteomes" id="UP001267878">
    <property type="component" value="Unassembled WGS sequence"/>
</dbReference>
<protein>
    <recommendedName>
        <fullName evidence="2">DipZ thioredoxin-like C-terminal domain-containing protein</fullName>
    </recommendedName>
</protein>
<feature type="domain" description="DipZ thioredoxin-like C-terminal" evidence="2">
    <location>
        <begin position="2"/>
        <end position="64"/>
    </location>
</feature>
<dbReference type="RefSeq" id="WP_310051088.1">
    <property type="nucleotide sequence ID" value="NZ_JAVDVW010000001.1"/>
</dbReference>
<feature type="region of interest" description="Disordered" evidence="1">
    <location>
        <begin position="1"/>
        <end position="21"/>
    </location>
</feature>